<proteinExistence type="predicted"/>
<dbReference type="KEGG" id="hfv:R50_1103"/>
<sequence length="117" mass="13031">MIAIARLADEARAEQMGQLFQTLLGLPPEQQREQMQALIGQMAEQATDAEYLALCRTNMTLAAQLPEPVLQGFLDLRRQAVAALPAAWQERDQRLLMEAFRTLPESVQAPIGRVMGL</sequence>
<keyword evidence="2" id="KW-1185">Reference proteome</keyword>
<name>A0A6F8ZF37_9FIRM</name>
<accession>A0A6F8ZF37</accession>
<organism evidence="1 2">
    <name type="scientific">Candidatus Hydrogenisulfobacillus filiaventi</name>
    <dbReference type="NCBI Taxonomy" id="2707344"/>
    <lineage>
        <taxon>Bacteria</taxon>
        <taxon>Bacillati</taxon>
        <taxon>Bacillota</taxon>
        <taxon>Clostridia</taxon>
        <taxon>Eubacteriales</taxon>
        <taxon>Clostridiales Family XVII. Incertae Sedis</taxon>
        <taxon>Candidatus Hydrogenisulfobacillus</taxon>
    </lineage>
</organism>
<evidence type="ECO:0000313" key="2">
    <source>
        <dbReference type="Proteomes" id="UP000503399"/>
    </source>
</evidence>
<dbReference type="Proteomes" id="UP000503399">
    <property type="component" value="Chromosome"/>
</dbReference>
<dbReference type="AlphaFoldDB" id="A0A6F8ZF37"/>
<dbReference type="EMBL" id="LR778114">
    <property type="protein sequence ID" value="CAB1128609.1"/>
    <property type="molecule type" value="Genomic_DNA"/>
</dbReference>
<gene>
    <name evidence="1" type="ORF">R50_1103</name>
</gene>
<reference evidence="1 2" key="1">
    <citation type="submission" date="2020-02" db="EMBL/GenBank/DDBJ databases">
        <authorList>
            <person name="Hogendoorn C."/>
        </authorList>
    </citation>
    <scope>NUCLEOTIDE SEQUENCE [LARGE SCALE GENOMIC DNA]</scope>
    <source>
        <strain evidence="1">R501</strain>
    </source>
</reference>
<protein>
    <submittedName>
        <fullName evidence="1">Uncharacterized protein</fullName>
    </submittedName>
</protein>
<evidence type="ECO:0000313" key="1">
    <source>
        <dbReference type="EMBL" id="CAB1128609.1"/>
    </source>
</evidence>